<evidence type="ECO:0000313" key="6">
    <source>
        <dbReference type="RefSeq" id="XP_010468089.1"/>
    </source>
</evidence>
<dbReference type="SUPFAM" id="SSF51905">
    <property type="entry name" value="FAD/NAD(P)-binding domain"/>
    <property type="match status" value="2"/>
</dbReference>
<protein>
    <submittedName>
        <fullName evidence="6">Monodehydroascorbate reductase 3-like</fullName>
    </submittedName>
</protein>
<name>A0ABM0WAH8_CAMSA</name>
<organism evidence="5 6">
    <name type="scientific">Camelina sativa</name>
    <name type="common">False flax</name>
    <name type="synonym">Myagrum sativum</name>
    <dbReference type="NCBI Taxonomy" id="90675"/>
    <lineage>
        <taxon>Eukaryota</taxon>
        <taxon>Viridiplantae</taxon>
        <taxon>Streptophyta</taxon>
        <taxon>Embryophyta</taxon>
        <taxon>Tracheophyta</taxon>
        <taxon>Spermatophyta</taxon>
        <taxon>Magnoliopsida</taxon>
        <taxon>eudicotyledons</taxon>
        <taxon>Gunneridae</taxon>
        <taxon>Pentapetalae</taxon>
        <taxon>rosids</taxon>
        <taxon>malvids</taxon>
        <taxon>Brassicales</taxon>
        <taxon>Brassicaceae</taxon>
        <taxon>Camelineae</taxon>
        <taxon>Camelina</taxon>
    </lineage>
</organism>
<evidence type="ECO:0000256" key="1">
    <source>
        <dbReference type="ARBA" id="ARBA00022630"/>
    </source>
</evidence>
<evidence type="ECO:0000256" key="3">
    <source>
        <dbReference type="ARBA" id="ARBA00023002"/>
    </source>
</evidence>
<proteinExistence type="predicted"/>
<dbReference type="RefSeq" id="XP_010468089.1">
    <property type="nucleotide sequence ID" value="XM_010469787.1"/>
</dbReference>
<dbReference type="PANTHER" id="PTHR43557:SF13">
    <property type="entry name" value="MONODEHYDROASCORBATE REDUCTASE 2-RELATED"/>
    <property type="match status" value="1"/>
</dbReference>
<dbReference type="Gene3D" id="3.50.50.60">
    <property type="entry name" value="FAD/NAD(P)-binding domain"/>
    <property type="match status" value="3"/>
</dbReference>
<feature type="domain" description="FAD/NAD(P)-binding" evidence="4">
    <location>
        <begin position="205"/>
        <end position="268"/>
    </location>
</feature>
<evidence type="ECO:0000313" key="5">
    <source>
        <dbReference type="Proteomes" id="UP000694864"/>
    </source>
</evidence>
<keyword evidence="3" id="KW-0560">Oxidoreductase</keyword>
<dbReference type="PANTHER" id="PTHR43557">
    <property type="entry name" value="APOPTOSIS-INDUCING FACTOR 1"/>
    <property type="match status" value="1"/>
</dbReference>
<dbReference type="GeneID" id="104748097"/>
<dbReference type="Pfam" id="PF07992">
    <property type="entry name" value="Pyr_redox_2"/>
    <property type="match status" value="3"/>
</dbReference>
<feature type="domain" description="FAD/NAD(P)-binding" evidence="4">
    <location>
        <begin position="126"/>
        <end position="204"/>
    </location>
</feature>
<keyword evidence="5" id="KW-1185">Reference proteome</keyword>
<dbReference type="InterPro" id="IPR036188">
    <property type="entry name" value="FAD/NAD-bd_sf"/>
</dbReference>
<dbReference type="InterPro" id="IPR050446">
    <property type="entry name" value="FAD-oxidoreductase/Apoptosis"/>
</dbReference>
<evidence type="ECO:0000256" key="2">
    <source>
        <dbReference type="ARBA" id="ARBA00022827"/>
    </source>
</evidence>
<reference evidence="5" key="1">
    <citation type="journal article" date="2014" name="Nat. Commun.">
        <title>The emerging biofuel crop Camelina sativa retains a highly undifferentiated hexaploid genome structure.</title>
        <authorList>
            <person name="Kagale S."/>
            <person name="Koh C."/>
            <person name="Nixon J."/>
            <person name="Bollina V."/>
            <person name="Clarke W.E."/>
            <person name="Tuteja R."/>
            <person name="Spillane C."/>
            <person name="Robinson S.J."/>
            <person name="Links M.G."/>
            <person name="Clarke C."/>
            <person name="Higgins E.E."/>
            <person name="Huebert T."/>
            <person name="Sharpe A.G."/>
            <person name="Parkin I.A."/>
        </authorList>
    </citation>
    <scope>NUCLEOTIDE SEQUENCE [LARGE SCALE GENOMIC DNA]</scope>
    <source>
        <strain evidence="5">cv. DH55</strain>
    </source>
</reference>
<reference evidence="6" key="2">
    <citation type="submission" date="2025-08" db="UniProtKB">
        <authorList>
            <consortium name="RefSeq"/>
        </authorList>
    </citation>
    <scope>IDENTIFICATION</scope>
    <source>
        <tissue evidence="6">Leaf</tissue>
    </source>
</reference>
<keyword evidence="1" id="KW-0285">Flavoprotein</keyword>
<keyword evidence="2" id="KW-0274">FAD</keyword>
<feature type="domain" description="FAD/NAD(P)-binding" evidence="4">
    <location>
        <begin position="7"/>
        <end position="123"/>
    </location>
</feature>
<gene>
    <name evidence="6" type="primary">LOC104748097</name>
</gene>
<dbReference type="Proteomes" id="UP000694864">
    <property type="component" value="Chromosome 15"/>
</dbReference>
<sequence>MAEEKSYKYVIIGGGVAAGYAAREFTKQGLNPGELAIISKEPVSPFERPELTKVYIDLSVNPTLASVYCCAGTGEEKQYPHWYKKKGIDLIVSTEIVKADLASKTLVSDDGTIYKYQTLLIATVNRFFTPEMSAFYEAYLINKGIKIIKGTAVTGFNTNSDGVVTEVILEGGRTLEANIVVASVGGKPVTSLFKGQLEEEKGGIKGIKIIKGTAVTGFNTNSDGVVTEVILEGGRTLEANIVVASVGGKPATSLFKGQLEEEKGGIKVCVIKKIRNRALVSYHY</sequence>
<evidence type="ECO:0000259" key="4">
    <source>
        <dbReference type="Pfam" id="PF07992"/>
    </source>
</evidence>
<accession>A0ABM0WAH8</accession>
<dbReference type="InterPro" id="IPR023753">
    <property type="entry name" value="FAD/NAD-binding_dom"/>
</dbReference>